<protein>
    <recommendedName>
        <fullName evidence="5">Fucosyltransferase</fullName>
        <ecNumber evidence="5">2.4.1.-</ecNumber>
    </recommendedName>
</protein>
<evidence type="ECO:0000256" key="4">
    <source>
        <dbReference type="ARBA" id="ARBA00022679"/>
    </source>
</evidence>
<evidence type="ECO:0000313" key="9">
    <source>
        <dbReference type="WBParaSite" id="HPBE_0002338601-mRNA-1"/>
    </source>
</evidence>
<evidence type="ECO:0000256" key="3">
    <source>
        <dbReference type="ARBA" id="ARBA00022676"/>
    </source>
</evidence>
<feature type="domain" description="Fucosyltransferase C-terminal" evidence="7">
    <location>
        <begin position="12"/>
        <end position="121"/>
    </location>
</feature>
<keyword evidence="6" id="KW-0732">Signal</keyword>
<keyword evidence="5" id="KW-0812">Transmembrane</keyword>
<dbReference type="PANTHER" id="PTHR11929">
    <property type="entry name" value="ALPHA- 1,3 -FUCOSYLTRANSFERASE"/>
    <property type="match status" value="1"/>
</dbReference>
<feature type="signal peptide" evidence="6">
    <location>
        <begin position="1"/>
        <end position="18"/>
    </location>
</feature>
<dbReference type="Gene3D" id="3.40.50.11660">
    <property type="entry name" value="Glycosyl transferase family 10, C-terminal domain"/>
    <property type="match status" value="1"/>
</dbReference>
<dbReference type="InterPro" id="IPR001503">
    <property type="entry name" value="Glyco_trans_10"/>
</dbReference>
<reference evidence="9" key="1">
    <citation type="submission" date="2019-09" db="UniProtKB">
        <authorList>
            <consortium name="WormBaseParasite"/>
        </authorList>
    </citation>
    <scope>IDENTIFICATION</scope>
</reference>
<keyword evidence="5" id="KW-0472">Membrane</keyword>
<keyword evidence="3 5" id="KW-0328">Glycosyltransferase</keyword>
<dbReference type="SUPFAM" id="SSF53756">
    <property type="entry name" value="UDP-Glycosyltransferase/glycogen phosphorylase"/>
    <property type="match status" value="1"/>
</dbReference>
<keyword evidence="8" id="KW-1185">Reference proteome</keyword>
<comment type="subcellular location">
    <subcellularLocation>
        <location evidence="5">Golgi apparatus</location>
        <location evidence="5">Golgi stack membrane</location>
        <topology evidence="5">Single-pass type II membrane protein</topology>
    </subcellularLocation>
</comment>
<dbReference type="Gene3D" id="3.30.420.10">
    <property type="entry name" value="Ribonuclease H-like superfamily/Ribonuclease H"/>
    <property type="match status" value="1"/>
</dbReference>
<dbReference type="AlphaFoldDB" id="A0A183GL16"/>
<feature type="chain" id="PRO_5008149893" description="Fucosyltransferase" evidence="6">
    <location>
        <begin position="19"/>
        <end position="171"/>
    </location>
</feature>
<proteinExistence type="inferred from homology"/>
<keyword evidence="4 5" id="KW-0808">Transferase</keyword>
<dbReference type="WBParaSite" id="HPBE_0002338601-mRNA-1">
    <property type="protein sequence ID" value="HPBE_0002338601-mRNA-1"/>
    <property type="gene ID" value="HPBE_0002338601"/>
</dbReference>
<evidence type="ECO:0000256" key="6">
    <source>
        <dbReference type="SAM" id="SignalP"/>
    </source>
</evidence>
<evidence type="ECO:0000256" key="1">
    <source>
        <dbReference type="ARBA" id="ARBA00004922"/>
    </source>
</evidence>
<evidence type="ECO:0000313" key="8">
    <source>
        <dbReference type="Proteomes" id="UP000050761"/>
    </source>
</evidence>
<dbReference type="GO" id="GO:0003676">
    <property type="term" value="F:nucleic acid binding"/>
    <property type="evidence" value="ECO:0007669"/>
    <property type="project" value="InterPro"/>
</dbReference>
<organism evidence="8 9">
    <name type="scientific">Heligmosomoides polygyrus</name>
    <name type="common">Parasitic roundworm</name>
    <dbReference type="NCBI Taxonomy" id="6339"/>
    <lineage>
        <taxon>Eukaryota</taxon>
        <taxon>Metazoa</taxon>
        <taxon>Ecdysozoa</taxon>
        <taxon>Nematoda</taxon>
        <taxon>Chromadorea</taxon>
        <taxon>Rhabditida</taxon>
        <taxon>Rhabditina</taxon>
        <taxon>Rhabditomorpha</taxon>
        <taxon>Strongyloidea</taxon>
        <taxon>Heligmosomidae</taxon>
        <taxon>Heligmosomoides</taxon>
    </lineage>
</organism>
<sequence>LLIVVLHLFSCSYHFYLAFENSICKHYITEKLWKHGYTHYVVPIVLKREIVEQFAPPYSFIAADDFRDPADLAKYLKYLMENKTAYLEYFMWRLDYHVVFLDGVHHDKLERPWGLCQHHLEGKRYEDRDHLENDLRAFFASKSPDFYVRGIRGLVERWLRRVNADGVYLVD</sequence>
<dbReference type="GO" id="GO:0032580">
    <property type="term" value="C:Golgi cisterna membrane"/>
    <property type="evidence" value="ECO:0007669"/>
    <property type="project" value="UniProtKB-SubCell"/>
</dbReference>
<dbReference type="Pfam" id="PF00852">
    <property type="entry name" value="Glyco_transf_10"/>
    <property type="match status" value="1"/>
</dbReference>
<evidence type="ECO:0000256" key="2">
    <source>
        <dbReference type="ARBA" id="ARBA00008919"/>
    </source>
</evidence>
<evidence type="ECO:0000259" key="7">
    <source>
        <dbReference type="Pfam" id="PF00852"/>
    </source>
</evidence>
<dbReference type="InterPro" id="IPR038577">
    <property type="entry name" value="GT10-like_C_sf"/>
</dbReference>
<dbReference type="InterPro" id="IPR055270">
    <property type="entry name" value="Glyco_tran_10_C"/>
</dbReference>
<name>A0A183GL16_HELPZ</name>
<comment type="similarity">
    <text evidence="2 5">Belongs to the glycosyltransferase 10 family.</text>
</comment>
<dbReference type="PANTHER" id="PTHR11929:SF145">
    <property type="entry name" value="ALPHA-(1,3)-FUCOSYLTRANSFERASE FUT-1"/>
    <property type="match status" value="1"/>
</dbReference>
<keyword evidence="5" id="KW-0333">Golgi apparatus</keyword>
<dbReference type="InterPro" id="IPR036397">
    <property type="entry name" value="RNaseH_sf"/>
</dbReference>
<evidence type="ECO:0000256" key="5">
    <source>
        <dbReference type="RuleBase" id="RU003832"/>
    </source>
</evidence>
<dbReference type="EC" id="2.4.1.-" evidence="5"/>
<accession>A0A183GL16</accession>
<dbReference type="UniPathway" id="UPA00378"/>
<dbReference type="GO" id="GO:0046920">
    <property type="term" value="F:alpha-(1-&gt;3)-fucosyltransferase activity"/>
    <property type="evidence" value="ECO:0007669"/>
    <property type="project" value="TreeGrafter"/>
</dbReference>
<comment type="pathway">
    <text evidence="1">Protein modification; protein glycosylation.</text>
</comment>
<dbReference type="Proteomes" id="UP000050761">
    <property type="component" value="Unassembled WGS sequence"/>
</dbReference>